<dbReference type="Proteomes" id="UP000053512">
    <property type="component" value="Unassembled WGS sequence"/>
</dbReference>
<gene>
    <name evidence="1" type="ORF">AVL61_12055</name>
</gene>
<sequence length="88" mass="8915">MVEEVGPAWAGAALKRLGTIHPDSGLLTTEVTVYAVHLDYAPDTGHVEGITGAAQVWVSASGMPQLIGSGAITDAMTLAALALAVCAR</sequence>
<evidence type="ECO:0000313" key="2">
    <source>
        <dbReference type="Proteomes" id="UP000053512"/>
    </source>
</evidence>
<dbReference type="SUPFAM" id="SSF55811">
    <property type="entry name" value="Nudix"/>
    <property type="match status" value="1"/>
</dbReference>
<proteinExistence type="predicted"/>
<dbReference type="InterPro" id="IPR015797">
    <property type="entry name" value="NUDIX_hydrolase-like_dom_sf"/>
</dbReference>
<organism evidence="1 2">
    <name type="scientific">Kocuria rosea subsp. polaris</name>
    <dbReference type="NCBI Taxonomy" id="136273"/>
    <lineage>
        <taxon>Bacteria</taxon>
        <taxon>Bacillati</taxon>
        <taxon>Actinomycetota</taxon>
        <taxon>Actinomycetes</taxon>
        <taxon>Micrococcales</taxon>
        <taxon>Micrococcaceae</taxon>
        <taxon>Kocuria</taxon>
    </lineage>
</organism>
<accession>A0A0W8I4I5</accession>
<dbReference type="Gene3D" id="3.90.79.10">
    <property type="entry name" value="Nucleoside Triphosphate Pyrophosphohydrolase"/>
    <property type="match status" value="1"/>
</dbReference>
<protein>
    <submittedName>
        <fullName evidence="1">Uncharacterized protein</fullName>
    </submittedName>
</protein>
<reference evidence="2" key="1">
    <citation type="submission" date="2015-12" db="EMBL/GenBank/DDBJ databases">
        <authorList>
            <person name="Nair G.R."/>
            <person name="Kaur G."/>
            <person name="Mayilraj S."/>
        </authorList>
    </citation>
    <scope>NUCLEOTIDE SEQUENCE [LARGE SCALE GENOMIC DNA]</scope>
    <source>
        <strain evidence="2">CD08_4</strain>
    </source>
</reference>
<comment type="caution">
    <text evidence="1">The sequence shown here is derived from an EMBL/GenBank/DDBJ whole genome shotgun (WGS) entry which is preliminary data.</text>
</comment>
<evidence type="ECO:0000313" key="1">
    <source>
        <dbReference type="EMBL" id="KUG52951.1"/>
    </source>
</evidence>
<dbReference type="EMBL" id="LQBK01000038">
    <property type="protein sequence ID" value="KUG52951.1"/>
    <property type="molecule type" value="Genomic_DNA"/>
</dbReference>
<dbReference type="AlphaFoldDB" id="A0A0W8I4I5"/>
<dbReference type="OrthoDB" id="177518at2"/>
<name>A0A0W8I4I5_KOCRO</name>